<dbReference type="Proteomes" id="UP000236327">
    <property type="component" value="Unassembled WGS sequence"/>
</dbReference>
<dbReference type="RefSeq" id="WP_103095011.1">
    <property type="nucleotide sequence ID" value="NZ_LYMM01000022.1"/>
</dbReference>
<feature type="region of interest" description="Disordered" evidence="1">
    <location>
        <begin position="24"/>
        <end position="44"/>
    </location>
</feature>
<proteinExistence type="predicted"/>
<organism evidence="2 3">
    <name type="scientific">Novosphingobium guangzhouense</name>
    <dbReference type="NCBI Taxonomy" id="1850347"/>
    <lineage>
        <taxon>Bacteria</taxon>
        <taxon>Pseudomonadati</taxon>
        <taxon>Pseudomonadota</taxon>
        <taxon>Alphaproteobacteria</taxon>
        <taxon>Sphingomonadales</taxon>
        <taxon>Sphingomonadaceae</taxon>
        <taxon>Novosphingobium</taxon>
    </lineage>
</organism>
<gene>
    <name evidence="2" type="ORF">A8V01_14665</name>
</gene>
<evidence type="ECO:0000256" key="1">
    <source>
        <dbReference type="SAM" id="MobiDB-lite"/>
    </source>
</evidence>
<dbReference type="EMBL" id="LYMM01000022">
    <property type="protein sequence ID" value="PNU05805.1"/>
    <property type="molecule type" value="Genomic_DNA"/>
</dbReference>
<reference evidence="2 3" key="1">
    <citation type="submission" date="2016-05" db="EMBL/GenBank/DDBJ databases">
        <title>Complete genome sequence of Novosphingobium guangzhouense SA925(T).</title>
        <authorList>
            <person name="Sha S."/>
        </authorList>
    </citation>
    <scope>NUCLEOTIDE SEQUENCE [LARGE SCALE GENOMIC DNA]</scope>
    <source>
        <strain evidence="2 3">SA925</strain>
    </source>
</reference>
<sequence length="148" mass="15128">MAEVAAVAGNVIKGVGGFVASRQQSKALKRQAREEENAGAAQSLRIRDQARKAIGQQLAAQSSNGFMGGTGSALDALTESQVNGALDAMTVIRDAGTKAQALRYEAKMRRTEGNFALASGLVGAASSVSGMKDDWAQARQGQSSGAGA</sequence>
<accession>A0A2K2G430</accession>
<name>A0A2K2G430_9SPHN</name>
<comment type="caution">
    <text evidence="2">The sequence shown here is derived from an EMBL/GenBank/DDBJ whole genome shotgun (WGS) entry which is preliminary data.</text>
</comment>
<keyword evidence="3" id="KW-1185">Reference proteome</keyword>
<evidence type="ECO:0000313" key="2">
    <source>
        <dbReference type="EMBL" id="PNU05805.1"/>
    </source>
</evidence>
<protein>
    <submittedName>
        <fullName evidence="2">Uncharacterized protein</fullName>
    </submittedName>
</protein>
<evidence type="ECO:0000313" key="3">
    <source>
        <dbReference type="Proteomes" id="UP000236327"/>
    </source>
</evidence>
<dbReference type="AlphaFoldDB" id="A0A2K2G430"/>
<dbReference type="OrthoDB" id="7572967at2"/>